<dbReference type="Proteomes" id="UP000516052">
    <property type="component" value="Chromosome"/>
</dbReference>
<dbReference type="SUPFAM" id="SSF48452">
    <property type="entry name" value="TPR-like"/>
    <property type="match status" value="1"/>
</dbReference>
<organism evidence="2 3">
    <name type="scientific">Streptomyces roseirectus</name>
    <dbReference type="NCBI Taxonomy" id="2768066"/>
    <lineage>
        <taxon>Bacteria</taxon>
        <taxon>Bacillati</taxon>
        <taxon>Actinomycetota</taxon>
        <taxon>Actinomycetes</taxon>
        <taxon>Kitasatosporales</taxon>
        <taxon>Streptomycetaceae</taxon>
        <taxon>Streptomyces</taxon>
    </lineage>
</organism>
<dbReference type="Pfam" id="PF25872">
    <property type="entry name" value="HTH_77"/>
    <property type="match status" value="1"/>
</dbReference>
<evidence type="ECO:0000313" key="2">
    <source>
        <dbReference type="EMBL" id="QNP75208.1"/>
    </source>
</evidence>
<dbReference type="PANTHER" id="PTHR47691">
    <property type="entry name" value="REGULATOR-RELATED"/>
    <property type="match status" value="1"/>
</dbReference>
<dbReference type="SMART" id="SM00421">
    <property type="entry name" value="HTH_LUXR"/>
    <property type="match status" value="1"/>
</dbReference>
<dbReference type="PANTHER" id="PTHR47691:SF3">
    <property type="entry name" value="HTH-TYPE TRANSCRIPTIONAL REGULATOR RV0890C-RELATED"/>
    <property type="match status" value="1"/>
</dbReference>
<dbReference type="InterPro" id="IPR036388">
    <property type="entry name" value="WH-like_DNA-bd_sf"/>
</dbReference>
<dbReference type="SUPFAM" id="SSF52540">
    <property type="entry name" value="P-loop containing nucleoside triphosphate hydrolases"/>
    <property type="match status" value="1"/>
</dbReference>
<proteinExistence type="predicted"/>
<reference evidence="2 3" key="1">
    <citation type="submission" date="2020-08" db="EMBL/GenBank/DDBJ databases">
        <title>A novel species.</title>
        <authorList>
            <person name="Gao J."/>
        </authorList>
    </citation>
    <scope>NUCLEOTIDE SEQUENCE [LARGE SCALE GENOMIC DNA]</scope>
    <source>
        <strain evidence="2 3">CRXT-G-22</strain>
    </source>
</reference>
<name>A0A7H0IQZ2_9ACTN</name>
<gene>
    <name evidence="2" type="ORF">IAG44_41260</name>
</gene>
<dbReference type="KEGG" id="sroi:IAG44_41260"/>
<dbReference type="GO" id="GO:0003677">
    <property type="term" value="F:DNA binding"/>
    <property type="evidence" value="ECO:0007669"/>
    <property type="project" value="InterPro"/>
</dbReference>
<dbReference type="GO" id="GO:0006355">
    <property type="term" value="P:regulation of DNA-templated transcription"/>
    <property type="evidence" value="ECO:0007669"/>
    <property type="project" value="InterPro"/>
</dbReference>
<dbReference type="InterPro" id="IPR058852">
    <property type="entry name" value="HTH_77"/>
</dbReference>
<dbReference type="EMBL" id="CP060828">
    <property type="protein sequence ID" value="QNP75208.1"/>
    <property type="molecule type" value="Genomic_DNA"/>
</dbReference>
<dbReference type="Pfam" id="PF20703">
    <property type="entry name" value="nSTAND1"/>
    <property type="match status" value="1"/>
</dbReference>
<keyword evidence="3" id="KW-1185">Reference proteome</keyword>
<dbReference type="InterPro" id="IPR027417">
    <property type="entry name" value="P-loop_NTPase"/>
</dbReference>
<sequence length="745" mass="80595">MSAPVGNLPATLTSFVGRRREVAEIRRLLTVGRLVTLTGTGGVGKTRLALAAGEACAKAFPDGVWLVDLAPVRDPATVAATAASVLRAPDRRSAPDLDRLAEHLARQRALLVLDNCEHVVDESAELAKALLTACPDLRVLVTSRETLAVTGEHVFTVPPMPVADEAVDLLCDRATALRPDFRLTDANRAEAARLCALLDGLPLAIELAASRLRTLSVTQLAHRLADRFALLTGGCRTTHPRQRTLLGMIEWSYELCAPEERTLWNRLSVFTGGFTLDAAEEVCSGDGLPAHHVVDLLDRLVSRSVVLTTQAEGPPRYRLLETIREYGRLRLTETGEHPRTLRRHRDFYLDRAEHLAARWFGPGQQDALAWLRAEHADLVTALECPAADDDGEGALRLAVALRHHWCADGFLTEGHRQLDRLLAQHPRPTPVRVGALWCAAWVALLRGDLNRAQELLDTAEQAGADDPFVTGLRGSLAAFRGDMREAAVHYDEALAAHRRDGDGPQALFWLFQKSVVQVHLGDPAALATSTRAVELAEEHGEHLYRSYALWALGFARWAHGDEEGGLVHTRAALEILRGFNDYAGTVMSLEIFAWITAARGEHERAAVLLGAVRALSRATGVCAAYAFGGLHARCEASIVAALGDAGYEKALAQGLDHDTPARAIALALDDVPAAVTGPAAVDPLTRREREVAALVAEGLTNRQVAGALGLSPRTADTHVAKILAKLGFVCRAQVAAWWTENRTSA</sequence>
<dbReference type="Gene3D" id="1.25.40.10">
    <property type="entry name" value="Tetratricopeptide repeat domain"/>
    <property type="match status" value="1"/>
</dbReference>
<dbReference type="InterPro" id="IPR049052">
    <property type="entry name" value="nSTAND1"/>
</dbReference>
<protein>
    <submittedName>
        <fullName evidence="2">LuxR family transcriptional regulator</fullName>
    </submittedName>
</protein>
<dbReference type="AlphaFoldDB" id="A0A7H0IQZ2"/>
<accession>A0A7H0IQZ2</accession>
<dbReference type="Gene3D" id="1.10.10.10">
    <property type="entry name" value="Winged helix-like DNA-binding domain superfamily/Winged helix DNA-binding domain"/>
    <property type="match status" value="1"/>
</dbReference>
<dbReference type="GO" id="GO:0043531">
    <property type="term" value="F:ADP binding"/>
    <property type="evidence" value="ECO:0007669"/>
    <property type="project" value="InterPro"/>
</dbReference>
<dbReference type="Gene3D" id="3.40.50.300">
    <property type="entry name" value="P-loop containing nucleotide triphosphate hydrolases"/>
    <property type="match status" value="1"/>
</dbReference>
<dbReference type="PROSITE" id="PS50043">
    <property type="entry name" value="HTH_LUXR_2"/>
    <property type="match status" value="1"/>
</dbReference>
<dbReference type="PRINTS" id="PR00364">
    <property type="entry name" value="DISEASERSIST"/>
</dbReference>
<evidence type="ECO:0000313" key="3">
    <source>
        <dbReference type="Proteomes" id="UP000516052"/>
    </source>
</evidence>
<dbReference type="Pfam" id="PF00196">
    <property type="entry name" value="GerE"/>
    <property type="match status" value="1"/>
</dbReference>
<dbReference type="InterPro" id="IPR011990">
    <property type="entry name" value="TPR-like_helical_dom_sf"/>
</dbReference>
<dbReference type="InterPro" id="IPR000792">
    <property type="entry name" value="Tscrpt_reg_LuxR_C"/>
</dbReference>
<feature type="domain" description="HTH luxR-type" evidence="1">
    <location>
        <begin position="677"/>
        <end position="742"/>
    </location>
</feature>
<dbReference type="SUPFAM" id="SSF46894">
    <property type="entry name" value="C-terminal effector domain of the bipartite response regulators"/>
    <property type="match status" value="1"/>
</dbReference>
<dbReference type="InterPro" id="IPR016032">
    <property type="entry name" value="Sig_transdc_resp-reg_C-effctor"/>
</dbReference>
<evidence type="ECO:0000259" key="1">
    <source>
        <dbReference type="PROSITE" id="PS50043"/>
    </source>
</evidence>
<dbReference type="PRINTS" id="PR00038">
    <property type="entry name" value="HTHLUXR"/>
</dbReference>
<dbReference type="RefSeq" id="WP_187752129.1">
    <property type="nucleotide sequence ID" value="NZ_CP060828.1"/>
</dbReference>
<dbReference type="CDD" id="cd06170">
    <property type="entry name" value="LuxR_C_like"/>
    <property type="match status" value="1"/>
</dbReference>